<dbReference type="CDD" id="cd15239">
    <property type="entry name" value="7tm_YRO2_fungal-like"/>
    <property type="match status" value="1"/>
</dbReference>
<evidence type="ECO:0000256" key="3">
    <source>
        <dbReference type="ARBA" id="ARBA00022692"/>
    </source>
</evidence>
<feature type="transmembrane region" description="Helical" evidence="7">
    <location>
        <begin position="125"/>
        <end position="145"/>
    </location>
</feature>
<sequence length="288" mass="31545">MPNSVEVNPPAAQLHVSAHGTYWLWSVFAVFAVTLLFTLMWSFIQPRGQRAFHHIALVILVVGTIAYFTMASNLGQAAVTAEFPRSHTGPITRGVFFARYVMWALNLSLIILSVLLGTGATLSEIFITIVMNLVWIVLLLFGAIVTSTYKWGYYTLSVLSIFYVLFHINFLSVRSSLLPNRRSSVGGAGYITFFWLMYPLIWPFADGGNVISPTGEAVWYGIVDLLTMPVFVITHLWGARGVDYDTLGFTSGKTTDFSGVQHGGHGVGHSTTTTGAPREKVDPGSTAV</sequence>
<evidence type="ECO:0000256" key="4">
    <source>
        <dbReference type="ARBA" id="ARBA00022989"/>
    </source>
</evidence>
<protein>
    <recommendedName>
        <fullName evidence="10">Family A G protein-coupled receptor-like protein</fullName>
    </recommendedName>
</protein>
<dbReference type="PANTHER" id="PTHR28286:SF1">
    <property type="entry name" value="30 KDA HEAT SHOCK PROTEIN-RELATED"/>
    <property type="match status" value="1"/>
</dbReference>
<dbReference type="Pfam" id="PF01036">
    <property type="entry name" value="Bac_rhodopsin"/>
    <property type="match status" value="1"/>
</dbReference>
<evidence type="ECO:0000256" key="5">
    <source>
        <dbReference type="ARBA" id="ARBA00023136"/>
    </source>
</evidence>
<feature type="region of interest" description="Disordered" evidence="6">
    <location>
        <begin position="260"/>
        <end position="288"/>
    </location>
</feature>
<organism evidence="8 9">
    <name type="scientific">Dentipellis fragilis</name>
    <dbReference type="NCBI Taxonomy" id="205917"/>
    <lineage>
        <taxon>Eukaryota</taxon>
        <taxon>Fungi</taxon>
        <taxon>Dikarya</taxon>
        <taxon>Basidiomycota</taxon>
        <taxon>Agaricomycotina</taxon>
        <taxon>Agaricomycetes</taxon>
        <taxon>Russulales</taxon>
        <taxon>Hericiaceae</taxon>
        <taxon>Dentipellis</taxon>
    </lineage>
</organism>
<dbReference type="PRINTS" id="PR00251">
    <property type="entry name" value="BACTRLOPSIN"/>
</dbReference>
<feature type="transmembrane region" description="Helical" evidence="7">
    <location>
        <begin position="22"/>
        <end position="44"/>
    </location>
</feature>
<dbReference type="GO" id="GO:0005783">
    <property type="term" value="C:endoplasmic reticulum"/>
    <property type="evidence" value="ECO:0007669"/>
    <property type="project" value="TreeGrafter"/>
</dbReference>
<evidence type="ECO:0000313" key="8">
    <source>
        <dbReference type="EMBL" id="TFY63001.1"/>
    </source>
</evidence>
<comment type="caution">
    <text evidence="8">The sequence shown here is derived from an EMBL/GenBank/DDBJ whole genome shotgun (WGS) entry which is preliminary data.</text>
</comment>
<dbReference type="PANTHER" id="PTHR28286">
    <property type="match status" value="1"/>
</dbReference>
<dbReference type="SMART" id="SM01021">
    <property type="entry name" value="Bac_rhodopsin"/>
    <property type="match status" value="1"/>
</dbReference>
<dbReference type="GO" id="GO:0005886">
    <property type="term" value="C:plasma membrane"/>
    <property type="evidence" value="ECO:0007669"/>
    <property type="project" value="TreeGrafter"/>
</dbReference>
<name>A0A4Y9YNB3_9AGAM</name>
<accession>A0A4Y9YNB3</accession>
<dbReference type="Gene3D" id="1.20.1070.10">
    <property type="entry name" value="Rhodopsin 7-helix transmembrane proteins"/>
    <property type="match status" value="1"/>
</dbReference>
<evidence type="ECO:0000256" key="6">
    <source>
        <dbReference type="SAM" id="MobiDB-lite"/>
    </source>
</evidence>
<feature type="transmembrane region" description="Helical" evidence="7">
    <location>
        <begin position="100"/>
        <end position="118"/>
    </location>
</feature>
<dbReference type="SUPFAM" id="SSF81321">
    <property type="entry name" value="Family A G protein-coupled receptor-like"/>
    <property type="match status" value="1"/>
</dbReference>
<feature type="transmembrane region" description="Helical" evidence="7">
    <location>
        <begin position="217"/>
        <end position="237"/>
    </location>
</feature>
<dbReference type="AlphaFoldDB" id="A0A4Y9YNB3"/>
<evidence type="ECO:0008006" key="10">
    <source>
        <dbReference type="Google" id="ProtNLM"/>
    </source>
</evidence>
<evidence type="ECO:0000313" key="9">
    <source>
        <dbReference type="Proteomes" id="UP000298327"/>
    </source>
</evidence>
<comment type="subcellular location">
    <subcellularLocation>
        <location evidence="1">Membrane</location>
        <topology evidence="1">Multi-pass membrane protein</topology>
    </subcellularLocation>
</comment>
<evidence type="ECO:0000256" key="7">
    <source>
        <dbReference type="SAM" id="Phobius"/>
    </source>
</evidence>
<dbReference type="Proteomes" id="UP000298327">
    <property type="component" value="Unassembled WGS sequence"/>
</dbReference>
<feature type="transmembrane region" description="Helical" evidence="7">
    <location>
        <begin position="151"/>
        <end position="173"/>
    </location>
</feature>
<evidence type="ECO:0000256" key="2">
    <source>
        <dbReference type="ARBA" id="ARBA00008130"/>
    </source>
</evidence>
<proteinExistence type="inferred from homology"/>
<feature type="transmembrane region" description="Helical" evidence="7">
    <location>
        <begin position="185"/>
        <end position="205"/>
    </location>
</feature>
<keyword evidence="4 7" id="KW-1133">Transmembrane helix</keyword>
<reference evidence="8 9" key="1">
    <citation type="submission" date="2019-02" db="EMBL/GenBank/DDBJ databases">
        <title>Genome sequencing of the rare red list fungi Dentipellis fragilis.</title>
        <authorList>
            <person name="Buettner E."/>
            <person name="Kellner H."/>
        </authorList>
    </citation>
    <scope>NUCLEOTIDE SEQUENCE [LARGE SCALE GENOMIC DNA]</scope>
    <source>
        <strain evidence="8 9">DSM 105465</strain>
    </source>
</reference>
<keyword evidence="3 7" id="KW-0812">Transmembrane</keyword>
<keyword evidence="5 7" id="KW-0472">Membrane</keyword>
<feature type="transmembrane region" description="Helical" evidence="7">
    <location>
        <begin position="51"/>
        <end position="70"/>
    </location>
</feature>
<dbReference type="InterPro" id="IPR001425">
    <property type="entry name" value="Arc/bac/fun_rhodopsins"/>
</dbReference>
<keyword evidence="9" id="KW-1185">Reference proteome</keyword>
<evidence type="ECO:0000256" key="1">
    <source>
        <dbReference type="ARBA" id="ARBA00004141"/>
    </source>
</evidence>
<gene>
    <name evidence="8" type="ORF">EVG20_g6497</name>
</gene>
<dbReference type="InterPro" id="IPR043476">
    <property type="entry name" value="Yro2-like_7TM"/>
</dbReference>
<dbReference type="OrthoDB" id="536545at2759"/>
<comment type="similarity">
    <text evidence="2">Belongs to the archaeal/bacterial/fungal opsin family.</text>
</comment>
<dbReference type="EMBL" id="SEOQ01000436">
    <property type="protein sequence ID" value="TFY63001.1"/>
    <property type="molecule type" value="Genomic_DNA"/>
</dbReference>